<dbReference type="EMBL" id="ML119055">
    <property type="protein sequence ID" value="ROT38589.1"/>
    <property type="molecule type" value="Genomic_DNA"/>
</dbReference>
<evidence type="ECO:0000256" key="3">
    <source>
        <dbReference type="SAM" id="Phobius"/>
    </source>
</evidence>
<gene>
    <name evidence="5" type="ORF">SODALDRAFT_378777</name>
</gene>
<dbReference type="RefSeq" id="XP_028466395.1">
    <property type="nucleotide sequence ID" value="XM_028614999.1"/>
</dbReference>
<name>A0A3N2PVS0_SODAK</name>
<feature type="region of interest" description="Disordered" evidence="2">
    <location>
        <begin position="635"/>
        <end position="738"/>
    </location>
</feature>
<evidence type="ECO:0000256" key="1">
    <source>
        <dbReference type="ARBA" id="ARBA00007447"/>
    </source>
</evidence>
<dbReference type="OrthoDB" id="771136at2759"/>
<dbReference type="Pfam" id="PF00026">
    <property type="entry name" value="Asp"/>
    <property type="match status" value="1"/>
</dbReference>
<evidence type="ECO:0000259" key="4">
    <source>
        <dbReference type="PROSITE" id="PS51767"/>
    </source>
</evidence>
<dbReference type="PROSITE" id="PS51767">
    <property type="entry name" value="PEPTIDASE_A1"/>
    <property type="match status" value="1"/>
</dbReference>
<dbReference type="PRINTS" id="PR00792">
    <property type="entry name" value="PEPSIN"/>
</dbReference>
<dbReference type="GO" id="GO:0004190">
    <property type="term" value="F:aspartic-type endopeptidase activity"/>
    <property type="evidence" value="ECO:0007669"/>
    <property type="project" value="InterPro"/>
</dbReference>
<proteinExistence type="inferred from homology"/>
<feature type="compositionally biased region" description="Polar residues" evidence="2">
    <location>
        <begin position="585"/>
        <end position="601"/>
    </location>
</feature>
<keyword evidence="5" id="KW-0645">Protease</keyword>
<dbReference type="GeneID" id="39583476"/>
<feature type="compositionally biased region" description="Low complexity" evidence="2">
    <location>
        <begin position="646"/>
        <end position="663"/>
    </location>
</feature>
<dbReference type="GO" id="GO:0006508">
    <property type="term" value="P:proteolysis"/>
    <property type="evidence" value="ECO:0007669"/>
    <property type="project" value="UniProtKB-KW"/>
</dbReference>
<feature type="domain" description="Peptidase A1" evidence="4">
    <location>
        <begin position="77"/>
        <end position="429"/>
    </location>
</feature>
<keyword evidence="3" id="KW-0812">Transmembrane</keyword>
<dbReference type="PANTHER" id="PTHR47966">
    <property type="entry name" value="BETA-SITE APP-CLEAVING ENZYME, ISOFORM A-RELATED"/>
    <property type="match status" value="1"/>
</dbReference>
<evidence type="ECO:0000313" key="5">
    <source>
        <dbReference type="EMBL" id="ROT38589.1"/>
    </source>
</evidence>
<dbReference type="InterPro" id="IPR021109">
    <property type="entry name" value="Peptidase_aspartic_dom_sf"/>
</dbReference>
<keyword evidence="6" id="KW-1185">Reference proteome</keyword>
<keyword evidence="3" id="KW-0472">Membrane</keyword>
<dbReference type="InterPro" id="IPR033121">
    <property type="entry name" value="PEPTIDASE_A1"/>
</dbReference>
<dbReference type="Gene3D" id="2.40.70.10">
    <property type="entry name" value="Acid Proteases"/>
    <property type="match status" value="2"/>
</dbReference>
<protein>
    <submittedName>
        <fullName evidence="5">Acid protease</fullName>
    </submittedName>
</protein>
<dbReference type="STRING" id="1314773.A0A3N2PVS0"/>
<evidence type="ECO:0000313" key="6">
    <source>
        <dbReference type="Proteomes" id="UP000272025"/>
    </source>
</evidence>
<keyword evidence="5" id="KW-0378">Hydrolase</keyword>
<dbReference type="SUPFAM" id="SSF50630">
    <property type="entry name" value="Acid proteases"/>
    <property type="match status" value="1"/>
</dbReference>
<dbReference type="Proteomes" id="UP000272025">
    <property type="component" value="Unassembled WGS sequence"/>
</dbReference>
<evidence type="ECO:0000256" key="2">
    <source>
        <dbReference type="SAM" id="MobiDB-lite"/>
    </source>
</evidence>
<dbReference type="PANTHER" id="PTHR47966:SF73">
    <property type="entry name" value="PEPTIDASE A1 DOMAIN-CONTAINING PROTEIN"/>
    <property type="match status" value="1"/>
</dbReference>
<reference evidence="5 6" key="1">
    <citation type="journal article" date="2018" name="Mol. Ecol.">
        <title>The obligate alkalophilic soda-lake fungus Sodiomyces alkalinus has shifted to a protein diet.</title>
        <authorList>
            <person name="Grum-Grzhimaylo A.A."/>
            <person name="Falkoski D.L."/>
            <person name="van den Heuvel J."/>
            <person name="Valero-Jimenez C.A."/>
            <person name="Min B."/>
            <person name="Choi I.G."/>
            <person name="Lipzen A."/>
            <person name="Daum C.G."/>
            <person name="Aanen D.K."/>
            <person name="Tsang A."/>
            <person name="Henrissat B."/>
            <person name="Bilanenko E.N."/>
            <person name="de Vries R.P."/>
            <person name="van Kan J.A.L."/>
            <person name="Grigoriev I.V."/>
            <person name="Debets A.J.M."/>
        </authorList>
    </citation>
    <scope>NUCLEOTIDE SEQUENCE [LARGE SCALE GENOMIC DNA]</scope>
    <source>
        <strain evidence="5 6">F11</strain>
    </source>
</reference>
<dbReference type="AlphaFoldDB" id="A0A3N2PVS0"/>
<feature type="transmembrane region" description="Helical" evidence="3">
    <location>
        <begin position="502"/>
        <end position="529"/>
    </location>
</feature>
<dbReference type="InterPro" id="IPR001461">
    <property type="entry name" value="Aspartic_peptidase_A1"/>
</dbReference>
<comment type="similarity">
    <text evidence="1">Belongs to the peptidase A1 family.</text>
</comment>
<sequence>MASIRFSSSSSSSSSSTSLLALSFVWVLYATCASAFLEIPFTGRTDVSHAPPDRRRQVQTDTRLEGNANGYYVGFEFLVNVSVGTPPQEVSLLVSLETSEIWVIDIETCGDGPYSADIDCFFGSFDPNQSDSFERISRSSFDASLPSGSWVEGDLISETVHIGPAKLEDTTLGLVHDSSGYEAIGVLGLGYGTFTGSSSLDTLEAAGHINSTAFSMWPSSANASDGSLLLGAIDTTKFSGDLQRFQAYKYSMQYTGFYGKIGSVNGSDSADGRLEPIVDESLNPDLPFVGINPTYLLSNLPLAVAQPIWDLAGVVLDSYSYAGRAVIPCDRASSLTGRVALELGGTGGYILTANLRDLVLPADIYSYEYYASYDDDYPELDGEEMCIFGVQNIDSGSYSEESGHWVLGSYLLRNTYLVFDLANEEVGMAPVVRPSDATRANIVPFPSSAATIPKSTKVGQSWCWAYQDCEGDGVGDSDGTGYSDDRDREDWYNERDRRYRAMLTGVGVGIAAGIGSILFVGLLLGIWAFRRYRKVKKEELETGIIRHPSGVILIGRGGKPLVLKGAKELDEPESPPLPPRPAVLANSNRGSRNDSRLTTTVLPPISEDPTGIATNATAAEQARTAGAQAQMTGALHPTANDQSRLPDTNTNTNTDTNMAAPTTDTDHLPVSPISPVQPIGDVPPHAIISDPPAAAESSTQVSPGAAADVQSLTPQQGESENRNEEAGPPRIPKPSTQE</sequence>
<feature type="region of interest" description="Disordered" evidence="2">
    <location>
        <begin position="568"/>
        <end position="611"/>
    </location>
</feature>
<keyword evidence="3" id="KW-1133">Transmembrane helix</keyword>
<organism evidence="5 6">
    <name type="scientific">Sodiomyces alkalinus (strain CBS 110278 / VKM F-3762 / F11)</name>
    <name type="common">Alkaliphilic filamentous fungus</name>
    <dbReference type="NCBI Taxonomy" id="1314773"/>
    <lineage>
        <taxon>Eukaryota</taxon>
        <taxon>Fungi</taxon>
        <taxon>Dikarya</taxon>
        <taxon>Ascomycota</taxon>
        <taxon>Pezizomycotina</taxon>
        <taxon>Sordariomycetes</taxon>
        <taxon>Hypocreomycetidae</taxon>
        <taxon>Glomerellales</taxon>
        <taxon>Plectosphaerellaceae</taxon>
        <taxon>Sodiomyces</taxon>
    </lineage>
</organism>
<accession>A0A3N2PVS0</accession>